<keyword evidence="2" id="KW-1185">Reference proteome</keyword>
<dbReference type="EMBL" id="NRRY01000070">
    <property type="protein sequence ID" value="MBK1621371.1"/>
    <property type="molecule type" value="Genomic_DNA"/>
</dbReference>
<proteinExistence type="predicted"/>
<comment type="caution">
    <text evidence="1">The sequence shown here is derived from an EMBL/GenBank/DDBJ whole genome shotgun (WGS) entry which is preliminary data.</text>
</comment>
<dbReference type="AlphaFoldDB" id="A0A9X0WDF5"/>
<dbReference type="RefSeq" id="WP_200250244.1">
    <property type="nucleotide sequence ID" value="NZ_NRRY01000070.1"/>
</dbReference>
<organism evidence="1 2">
    <name type="scientific">Lamprobacter modestohalophilus</name>
    <dbReference type="NCBI Taxonomy" id="1064514"/>
    <lineage>
        <taxon>Bacteria</taxon>
        <taxon>Pseudomonadati</taxon>
        <taxon>Pseudomonadota</taxon>
        <taxon>Gammaproteobacteria</taxon>
        <taxon>Chromatiales</taxon>
        <taxon>Chromatiaceae</taxon>
        <taxon>Lamprobacter</taxon>
    </lineage>
</organism>
<protein>
    <submittedName>
        <fullName evidence="1">Conjugal transfer protein TraU</fullName>
    </submittedName>
</protein>
<dbReference type="Proteomes" id="UP001138768">
    <property type="component" value="Unassembled WGS sequence"/>
</dbReference>
<dbReference type="InterPro" id="IPR009649">
    <property type="entry name" value="TraU"/>
</dbReference>
<accession>A0A9X0WDF5</accession>
<dbReference type="Pfam" id="PF06834">
    <property type="entry name" value="TraU"/>
    <property type="match status" value="1"/>
</dbReference>
<name>A0A9X0WDF5_9GAMM</name>
<evidence type="ECO:0000313" key="1">
    <source>
        <dbReference type="EMBL" id="MBK1621371.1"/>
    </source>
</evidence>
<evidence type="ECO:0000313" key="2">
    <source>
        <dbReference type="Proteomes" id="UP001138768"/>
    </source>
</evidence>
<sequence>MTRALYPTGCRGFNAFRALSGLTVCKLGSLSTLCILLITLAQTSSTQAADAACPDAELLSGKLITDICWSCLFPVRIAGMPIGGGRVPEGASDASVCVCRDGLGVPRPGFTLGLWEPARIIELVRNPTCTPALGGIRLPFGDVRLLGSGGQGELDDSEAAFYNVHVYAFPLLVMLDLFFDDRCNPDGFSELDLLHFTELDPTWNNAELGFFAHPEATWLASPAAQAACLADGVAASAGNPIDELFWCAGTWGLIYPFAGAQPTLGSRVRATSLSATRVMAALHRRGLARQTMGDGALCEAPLAPFLPKSQYKLSMFYPLPEANSAHVIGESPFRWGIHRTYPGPGEDHLYVLWRWQDCCATF</sequence>
<gene>
    <name evidence="1" type="ORF">CKO42_23745</name>
</gene>
<reference evidence="1 2" key="1">
    <citation type="journal article" date="2020" name="Microorganisms">
        <title>Osmotic Adaptation and Compatible Solute Biosynthesis of Phototrophic Bacteria as Revealed from Genome Analyses.</title>
        <authorList>
            <person name="Imhoff J.F."/>
            <person name="Rahn T."/>
            <person name="Kunzel S."/>
            <person name="Keller A."/>
            <person name="Neulinger S.C."/>
        </authorList>
    </citation>
    <scope>NUCLEOTIDE SEQUENCE [LARGE SCALE GENOMIC DNA]</scope>
    <source>
        <strain evidence="1 2">DSM 25653</strain>
    </source>
</reference>